<feature type="region of interest" description="Disordered" evidence="1">
    <location>
        <begin position="1"/>
        <end position="25"/>
    </location>
</feature>
<dbReference type="Proteomes" id="UP001069802">
    <property type="component" value="Unassembled WGS sequence"/>
</dbReference>
<keyword evidence="3" id="KW-1185">Reference proteome</keyword>
<dbReference type="RefSeq" id="WP_269425287.1">
    <property type="nucleotide sequence ID" value="NZ_JAPWGY010000028.1"/>
</dbReference>
<proteinExistence type="predicted"/>
<feature type="non-terminal residue" evidence="2">
    <location>
        <position position="1"/>
    </location>
</feature>
<evidence type="ECO:0000256" key="1">
    <source>
        <dbReference type="SAM" id="MobiDB-lite"/>
    </source>
</evidence>
<name>A0ABT4LTB2_9PROT</name>
<gene>
    <name evidence="2" type="ORF">O4H49_20485</name>
</gene>
<sequence length="256" mass="27298">MAAEDFASQVPTNSEQDPDSSGGVNVTIHPTQQQLVGGSILNGLVKAKSYIDTLPTEEVGAAMLALQIAMGPVKGTATLAANLALDAVAGDKIEELKQEISLSTISALIGYDRNLLEGDLIAGRYNTQTKVEATEFLIFTVLAGTINLKGGGKNTGVGSRFADQAKLDDHFNRHGADFGTITKIEYQQAADNFLTGPKNSTTLELTRTNGDVVRFDPATDAFGVISSNGAIRTYYKPDPQVHGYPTNLDYFNAQLR</sequence>
<evidence type="ECO:0000313" key="3">
    <source>
        <dbReference type="Proteomes" id="UP001069802"/>
    </source>
</evidence>
<evidence type="ECO:0000313" key="2">
    <source>
        <dbReference type="EMBL" id="MCZ4283167.1"/>
    </source>
</evidence>
<organism evidence="2 3">
    <name type="scientific">Kiloniella laminariae</name>
    <dbReference type="NCBI Taxonomy" id="454162"/>
    <lineage>
        <taxon>Bacteria</taxon>
        <taxon>Pseudomonadati</taxon>
        <taxon>Pseudomonadota</taxon>
        <taxon>Alphaproteobacteria</taxon>
        <taxon>Rhodospirillales</taxon>
        <taxon>Kiloniellaceae</taxon>
        <taxon>Kiloniella</taxon>
    </lineage>
</organism>
<protein>
    <submittedName>
        <fullName evidence="2">Uncharacterized protein</fullName>
    </submittedName>
</protein>
<comment type="caution">
    <text evidence="2">The sequence shown here is derived from an EMBL/GenBank/DDBJ whole genome shotgun (WGS) entry which is preliminary data.</text>
</comment>
<dbReference type="EMBL" id="JAPWGY010000028">
    <property type="protein sequence ID" value="MCZ4283167.1"/>
    <property type="molecule type" value="Genomic_DNA"/>
</dbReference>
<reference evidence="2" key="1">
    <citation type="submission" date="2022-12" db="EMBL/GenBank/DDBJ databases">
        <title>Bacterial isolates from different developmental stages of Nematostella vectensis.</title>
        <authorList>
            <person name="Fraune S."/>
        </authorList>
    </citation>
    <scope>NUCLEOTIDE SEQUENCE</scope>
    <source>
        <strain evidence="2">G21630-S1</strain>
    </source>
</reference>
<accession>A0ABT4LTB2</accession>